<evidence type="ECO:0000313" key="4">
    <source>
        <dbReference type="Proteomes" id="UP000192247"/>
    </source>
</evidence>
<gene>
    <name evidence="3" type="ORF">BIW11_00731</name>
</gene>
<evidence type="ECO:0000256" key="1">
    <source>
        <dbReference type="SAM" id="MobiDB-lite"/>
    </source>
</evidence>
<dbReference type="InterPro" id="IPR013087">
    <property type="entry name" value="Znf_C2H2_type"/>
</dbReference>
<feature type="domain" description="C2H2-type" evidence="2">
    <location>
        <begin position="9"/>
        <end position="32"/>
    </location>
</feature>
<dbReference type="InParanoid" id="A0A1V9XQJ1"/>
<proteinExistence type="predicted"/>
<organism evidence="3 4">
    <name type="scientific">Tropilaelaps mercedesae</name>
    <dbReference type="NCBI Taxonomy" id="418985"/>
    <lineage>
        <taxon>Eukaryota</taxon>
        <taxon>Metazoa</taxon>
        <taxon>Ecdysozoa</taxon>
        <taxon>Arthropoda</taxon>
        <taxon>Chelicerata</taxon>
        <taxon>Arachnida</taxon>
        <taxon>Acari</taxon>
        <taxon>Parasitiformes</taxon>
        <taxon>Mesostigmata</taxon>
        <taxon>Gamasina</taxon>
        <taxon>Dermanyssoidea</taxon>
        <taxon>Laelapidae</taxon>
        <taxon>Tropilaelaps</taxon>
    </lineage>
</organism>
<reference evidence="3 4" key="1">
    <citation type="journal article" date="2017" name="Gigascience">
        <title>Draft genome of the honey bee ectoparasitic mite, Tropilaelaps mercedesae, is shaped by the parasitic life history.</title>
        <authorList>
            <person name="Dong X."/>
            <person name="Armstrong S.D."/>
            <person name="Xia D."/>
            <person name="Makepeace B.L."/>
            <person name="Darby A.C."/>
            <person name="Kadowaki T."/>
        </authorList>
    </citation>
    <scope>NUCLEOTIDE SEQUENCE [LARGE SCALE GENOMIC DNA]</scope>
    <source>
        <strain evidence="3">Wuxi-XJTLU</strain>
    </source>
</reference>
<comment type="caution">
    <text evidence="3">The sequence shown here is derived from an EMBL/GenBank/DDBJ whole genome shotgun (WGS) entry which is preliminary data.</text>
</comment>
<dbReference type="EMBL" id="MNPL01005972">
    <property type="protein sequence ID" value="OQR75693.1"/>
    <property type="molecule type" value="Genomic_DNA"/>
</dbReference>
<keyword evidence="4" id="KW-1185">Reference proteome</keyword>
<accession>A0A1V9XQJ1</accession>
<feature type="region of interest" description="Disordered" evidence="1">
    <location>
        <begin position="116"/>
        <end position="138"/>
    </location>
</feature>
<evidence type="ECO:0000313" key="3">
    <source>
        <dbReference type="EMBL" id="OQR75693.1"/>
    </source>
</evidence>
<dbReference type="Gene3D" id="3.30.160.60">
    <property type="entry name" value="Classic Zinc Finger"/>
    <property type="match status" value="1"/>
</dbReference>
<name>A0A1V9XQJ1_9ACAR</name>
<feature type="compositionally biased region" description="Polar residues" evidence="1">
    <location>
        <begin position="201"/>
        <end position="217"/>
    </location>
</feature>
<dbReference type="SMART" id="SM00355">
    <property type="entry name" value="ZnF_C2H2"/>
    <property type="match status" value="2"/>
</dbReference>
<protein>
    <recommendedName>
        <fullName evidence="2">C2H2-type domain-containing protein</fullName>
    </recommendedName>
</protein>
<dbReference type="Proteomes" id="UP000192247">
    <property type="component" value="Unassembled WGS sequence"/>
</dbReference>
<dbReference type="OrthoDB" id="10415855at2759"/>
<evidence type="ECO:0000259" key="2">
    <source>
        <dbReference type="SMART" id="SM00355"/>
    </source>
</evidence>
<feature type="domain" description="C2H2-type" evidence="2">
    <location>
        <begin position="67"/>
        <end position="90"/>
    </location>
</feature>
<feature type="region of interest" description="Disordered" evidence="1">
    <location>
        <begin position="201"/>
        <end position="229"/>
    </location>
</feature>
<sequence length="229" mass="25340">MRNFANMFIECAHCAFLTLTSKGLTIHLRRRHGIIAHNRPPRRKTMRAPPIRLANCSMRREAWMEPFGCAYCSYRTALSVKLRQHFDIIHKQAWASMGRNSLGGTERAVSRGLHLSTGNARAPYPTPSSSSISAGSGSQHVTALPVDAGPTTVSGITSTMHAAEPLYGHTGQILGWKRPTKVTSMPPQMTTEWSMVYQQQKISHPTAQSQAVRSQQHSARDGSVHLEQE</sequence>
<feature type="compositionally biased region" description="Low complexity" evidence="1">
    <location>
        <begin position="128"/>
        <end position="138"/>
    </location>
</feature>
<feature type="compositionally biased region" description="Basic and acidic residues" evidence="1">
    <location>
        <begin position="218"/>
        <end position="229"/>
    </location>
</feature>
<dbReference type="AlphaFoldDB" id="A0A1V9XQJ1"/>